<keyword evidence="7" id="KW-1185">Reference proteome</keyword>
<evidence type="ECO:0000256" key="3">
    <source>
        <dbReference type="ARBA" id="ARBA00022970"/>
    </source>
</evidence>
<dbReference type="SUPFAM" id="SSF53822">
    <property type="entry name" value="Periplasmic binding protein-like I"/>
    <property type="match status" value="1"/>
</dbReference>
<dbReference type="Pfam" id="PF13458">
    <property type="entry name" value="Peripla_BP_6"/>
    <property type="match status" value="1"/>
</dbReference>
<organism evidence="6 7">
    <name type="scientific">Telmatospirillum siberiense</name>
    <dbReference type="NCBI Taxonomy" id="382514"/>
    <lineage>
        <taxon>Bacteria</taxon>
        <taxon>Pseudomonadati</taxon>
        <taxon>Pseudomonadota</taxon>
        <taxon>Alphaproteobacteria</taxon>
        <taxon>Rhodospirillales</taxon>
        <taxon>Rhodospirillaceae</taxon>
        <taxon>Telmatospirillum</taxon>
    </lineage>
</organism>
<dbReference type="Gene3D" id="3.40.50.2300">
    <property type="match status" value="2"/>
</dbReference>
<evidence type="ECO:0000313" key="7">
    <source>
        <dbReference type="Proteomes" id="UP000233293"/>
    </source>
</evidence>
<accession>A0A2N3Q1N0</accession>
<dbReference type="EMBL" id="PIUM01000001">
    <property type="protein sequence ID" value="PKU26553.1"/>
    <property type="molecule type" value="Genomic_DNA"/>
</dbReference>
<dbReference type="InterPro" id="IPR028082">
    <property type="entry name" value="Peripla_BP_I"/>
</dbReference>
<proteinExistence type="inferred from homology"/>
<dbReference type="InterPro" id="IPR028081">
    <property type="entry name" value="Leu-bd"/>
</dbReference>
<dbReference type="AlphaFoldDB" id="A0A2N3Q1N0"/>
<dbReference type="InterPro" id="IPR051010">
    <property type="entry name" value="BCAA_transport"/>
</dbReference>
<comment type="caution">
    <text evidence="6">The sequence shown here is derived from an EMBL/GenBank/DDBJ whole genome shotgun (WGS) entry which is preliminary data.</text>
</comment>
<evidence type="ECO:0000259" key="5">
    <source>
        <dbReference type="Pfam" id="PF13458"/>
    </source>
</evidence>
<feature type="domain" description="Leucine-binding protein" evidence="5">
    <location>
        <begin position="76"/>
        <end position="411"/>
    </location>
</feature>
<evidence type="ECO:0000256" key="2">
    <source>
        <dbReference type="ARBA" id="ARBA00022729"/>
    </source>
</evidence>
<protein>
    <recommendedName>
        <fullName evidence="5">Leucine-binding protein domain-containing protein</fullName>
    </recommendedName>
</protein>
<keyword evidence="3" id="KW-0813">Transport</keyword>
<dbReference type="GO" id="GO:0006865">
    <property type="term" value="P:amino acid transport"/>
    <property type="evidence" value="ECO:0007669"/>
    <property type="project" value="UniProtKB-KW"/>
</dbReference>
<keyword evidence="2" id="KW-0732">Signal</keyword>
<reference evidence="7" key="1">
    <citation type="submission" date="2017-12" db="EMBL/GenBank/DDBJ databases">
        <title>Draft genome sequence of Telmatospirillum siberiense 26-4b1T, an acidotolerant peatland alphaproteobacterium potentially involved in sulfur cycling.</title>
        <authorList>
            <person name="Hausmann B."/>
            <person name="Pjevac P."/>
            <person name="Schreck K."/>
            <person name="Herbold C.W."/>
            <person name="Daims H."/>
            <person name="Wagner M."/>
            <person name="Pester M."/>
            <person name="Loy A."/>
        </authorList>
    </citation>
    <scope>NUCLEOTIDE SEQUENCE [LARGE SCALE GENOMIC DNA]</scope>
    <source>
        <strain evidence="7">26-4b1</strain>
    </source>
</reference>
<keyword evidence="3" id="KW-0029">Amino-acid transport</keyword>
<comment type="similarity">
    <text evidence="1">Belongs to the leucine-binding protein family.</text>
</comment>
<evidence type="ECO:0000256" key="1">
    <source>
        <dbReference type="ARBA" id="ARBA00010062"/>
    </source>
</evidence>
<dbReference type="Proteomes" id="UP000233293">
    <property type="component" value="Unassembled WGS sequence"/>
</dbReference>
<dbReference type="PANTHER" id="PTHR30483:SF6">
    <property type="entry name" value="PERIPLASMIC BINDING PROTEIN OF ABC TRANSPORTER FOR NATURAL AMINO ACIDS"/>
    <property type="match status" value="1"/>
</dbReference>
<feature type="compositionally biased region" description="Basic residues" evidence="4">
    <location>
        <begin position="1"/>
        <end position="20"/>
    </location>
</feature>
<name>A0A2N3Q1N0_9PROT</name>
<dbReference type="PANTHER" id="PTHR30483">
    <property type="entry name" value="LEUCINE-SPECIFIC-BINDING PROTEIN"/>
    <property type="match status" value="1"/>
</dbReference>
<evidence type="ECO:0000256" key="4">
    <source>
        <dbReference type="SAM" id="MobiDB-lite"/>
    </source>
</evidence>
<evidence type="ECO:0000313" key="6">
    <source>
        <dbReference type="EMBL" id="PKU26553.1"/>
    </source>
</evidence>
<feature type="region of interest" description="Disordered" evidence="4">
    <location>
        <begin position="1"/>
        <end position="44"/>
    </location>
</feature>
<sequence>MRVARMARRRLGSRRPRPHLPPRWGAGRWPRPLPGPRSAERRKIGDGRMTRAWRGVLAGMALCAGMWAGVAGAVDLTIGFIGDLSGPGANVAQDQLDGFRLAIKHLGGRIGGNEFGLIVADGRHDAKLTRQALDRMQQNDRLEFLLVSLSPSHIAQLLAPAVAGKTLVISLNSPPASMAGRDCSPSFFSLAGLTETMNDLSGQYLQQRGIKTLVVAGPDTPASRAALQALRRGFKGDITEMTSRRGEMDFSSNLRTIRSAAPDAVYLLHTGGMAVNFIRQSAEMFGKDRFPLFGPPSLIDQTLLAASGPAALGIGSIGFWSEDMDSPVNRRMQIDFESDYGRMASAYAAIGYDAAMLLDSALRAADKKNIGEDVLRTALRRVEIPSTHGAAHFDSNHFAIQTYVARQVVQDARDRMVDEQRGVFAKDVRDGHAGECPMRWTIEPPPKGP</sequence>
<gene>
    <name evidence="6" type="ORF">CWS72_01555</name>
</gene>